<evidence type="ECO:0000313" key="2">
    <source>
        <dbReference type="Proteomes" id="UP000011760"/>
    </source>
</evidence>
<dbReference type="KEGG" id="ccn:H924_09720"/>
<dbReference type="HOGENOM" id="CLU_123751_0_0_11"/>
<protein>
    <submittedName>
        <fullName evidence="1">Uncharacterized protein</fullName>
    </submittedName>
</protein>
<proteinExistence type="predicted"/>
<reference evidence="1 2" key="1">
    <citation type="submission" date="2013-02" db="EMBL/GenBank/DDBJ databases">
        <title>The complete genome sequence of Corynebacterium callunae DSM 20147.</title>
        <authorList>
            <person name="Ruckert C."/>
            <person name="Albersmeier A."/>
            <person name="Kalinowski J."/>
        </authorList>
    </citation>
    <scope>NUCLEOTIDE SEQUENCE [LARGE SCALE GENOMIC DNA]</scope>
    <source>
        <strain evidence="1 2">DSM 20147</strain>
    </source>
</reference>
<organism evidence="1 2">
    <name type="scientific">Corynebacterium callunae DSM 20147</name>
    <dbReference type="NCBI Taxonomy" id="1121353"/>
    <lineage>
        <taxon>Bacteria</taxon>
        <taxon>Bacillati</taxon>
        <taxon>Actinomycetota</taxon>
        <taxon>Actinomycetes</taxon>
        <taxon>Mycobacteriales</taxon>
        <taxon>Corynebacteriaceae</taxon>
        <taxon>Corynebacterium</taxon>
    </lineage>
</organism>
<evidence type="ECO:0000313" key="1">
    <source>
        <dbReference type="EMBL" id="AGG67382.1"/>
    </source>
</evidence>
<keyword evidence="2" id="KW-1185">Reference proteome</keyword>
<sequence length="148" mass="16403">MEPATEGIFASQFDPCEVFSDERFSSLGLGRQLANSSDMQFGAMGCSFAPNDFDKFKGVFLIATDQINRDRVQESGLNPVDWNQSRIPGLYIHEMSSQARQCEAAVDYDWGRFVVDYYEVGSGWEPNVLCPEAVRILEELILGAGGSS</sequence>
<dbReference type="eggNOG" id="ENOG5030M0G">
    <property type="taxonomic scope" value="Bacteria"/>
</dbReference>
<name>M1UVD0_9CORY</name>
<dbReference type="STRING" id="1121353.H924_09720"/>
<dbReference type="Proteomes" id="UP000011760">
    <property type="component" value="Chromosome"/>
</dbReference>
<dbReference type="InterPro" id="IPR024520">
    <property type="entry name" value="DUF3558"/>
</dbReference>
<dbReference type="Pfam" id="PF12079">
    <property type="entry name" value="DUF3558"/>
    <property type="match status" value="1"/>
</dbReference>
<accession>M1UVD0</accession>
<gene>
    <name evidence="1" type="ORF">H924_09720</name>
</gene>
<dbReference type="AlphaFoldDB" id="M1UVD0"/>
<dbReference type="EMBL" id="CP004354">
    <property type="protein sequence ID" value="AGG67382.1"/>
    <property type="molecule type" value="Genomic_DNA"/>
</dbReference>